<sequence>MDRPALRRQLDAALFSPLALVVAPAGAGKTVLITQWTQSRPQLAVAWFDLASADRAVGAFARRLCAGIAAVAPRFSPPEPPAVTARARLGEPFLVDLAERLADAGELVLVFDDLDHLAKTAVLTDLWRLIDLLPPNAHAVFSSRVDLNLGWSRHRLEHDLVEIRQRELAFDDETTGKVLSAIAGREIAPATAAAVTAQTEGWAAGVQLTALRLRFADDPDRVVDELTDTDQLVMNYLRVEVLDGLRPERRNALMRLAVLDEVSAGLAEAVAAVAGGDDFLTRLERDSLFLVRVPGRPGWFRFHRLFRDLLIYRLRATRAADEDEALEAAADWFLAGGDVDTAVEYLLRARRWARAMDVILRIGPDPYEDVRIAKIIQWLSLVPPDVRASRPDAELLLAIANTMGGHAISAVDALQRLVADRGLSVGRRQIALAYLGAEVQFSSHPEVFVGIADEAVALLTAHPATEPPDLMGLTSRPLLELISRVSAGRARLMLGRIDEAREQFAAALSPAAFAHARHRVHALGALALAEALSGLLGDASDHANEALDLAREVGPHGHPAPADAHLARALVCIQRGEAGAGAASLAVAVSAAASDNRTQLLWLAHAASQVIHPHVQPDSVHAVGPPPPLVRQTLTSLALRDARMRGQPAAPVPQAGEWSAVAFEEVAGLVAAGRAPLARERLAELRARGVQPHPIAPIEVDALTAWLCLAEGHRMAAREHLESALQHAQDDRLSRPFLRVGPALLELLDEVPTGRSEFGRAIAERLRSQGSPRSERLVDDLTPRELELIGYLPTRYTIADIAERCFLSTNTIKTHLAHIYRKLGVASRDAAIERATELGLFETSEDSRVV</sequence>
<keyword evidence="3" id="KW-0804">Transcription</keyword>
<dbReference type="InterPro" id="IPR036388">
    <property type="entry name" value="WH-like_DNA-bd_sf"/>
</dbReference>
<dbReference type="Pfam" id="PF00196">
    <property type="entry name" value="GerE"/>
    <property type="match status" value="1"/>
</dbReference>
<proteinExistence type="predicted"/>
<dbReference type="Pfam" id="PF25873">
    <property type="entry name" value="WHD_MalT"/>
    <property type="match status" value="1"/>
</dbReference>
<dbReference type="SUPFAM" id="SSF48452">
    <property type="entry name" value="TPR-like"/>
    <property type="match status" value="1"/>
</dbReference>
<evidence type="ECO:0000256" key="1">
    <source>
        <dbReference type="ARBA" id="ARBA00023015"/>
    </source>
</evidence>
<keyword evidence="2" id="KW-0238">DNA-binding</keyword>
<dbReference type="InterPro" id="IPR059106">
    <property type="entry name" value="WHD_MalT"/>
</dbReference>
<dbReference type="InterPro" id="IPR016032">
    <property type="entry name" value="Sig_transdc_resp-reg_C-effctor"/>
</dbReference>
<dbReference type="InterPro" id="IPR000792">
    <property type="entry name" value="Tscrpt_reg_LuxR_C"/>
</dbReference>
<evidence type="ECO:0000313" key="6">
    <source>
        <dbReference type="Proteomes" id="UP000598426"/>
    </source>
</evidence>
<evidence type="ECO:0000313" key="5">
    <source>
        <dbReference type="EMBL" id="MBD3942994.1"/>
    </source>
</evidence>
<keyword evidence="1" id="KW-0805">Transcription regulation</keyword>
<evidence type="ECO:0000259" key="4">
    <source>
        <dbReference type="PROSITE" id="PS50043"/>
    </source>
</evidence>
<dbReference type="Gene3D" id="1.10.10.10">
    <property type="entry name" value="Winged helix-like DNA-binding domain superfamily/Winged helix DNA-binding domain"/>
    <property type="match status" value="1"/>
</dbReference>
<organism evidence="5 6">
    <name type="scientific">Microbacterium helvum</name>
    <dbReference type="NCBI Taxonomy" id="2773713"/>
    <lineage>
        <taxon>Bacteria</taxon>
        <taxon>Bacillati</taxon>
        <taxon>Actinomycetota</taxon>
        <taxon>Actinomycetes</taxon>
        <taxon>Micrococcales</taxon>
        <taxon>Microbacteriaceae</taxon>
        <taxon>Microbacterium</taxon>
    </lineage>
</organism>
<dbReference type="EMBL" id="JACXZS010000010">
    <property type="protein sequence ID" value="MBD3942994.1"/>
    <property type="molecule type" value="Genomic_DNA"/>
</dbReference>
<gene>
    <name evidence="5" type="ORF">IF188_14965</name>
</gene>
<feature type="domain" description="HTH luxR-type" evidence="4">
    <location>
        <begin position="774"/>
        <end position="839"/>
    </location>
</feature>
<dbReference type="SMART" id="SM00421">
    <property type="entry name" value="HTH_LUXR"/>
    <property type="match status" value="1"/>
</dbReference>
<evidence type="ECO:0000256" key="2">
    <source>
        <dbReference type="ARBA" id="ARBA00023125"/>
    </source>
</evidence>
<dbReference type="CDD" id="cd06170">
    <property type="entry name" value="LuxR_C_like"/>
    <property type="match status" value="1"/>
</dbReference>
<name>A0ABR8NQS3_9MICO</name>
<dbReference type="PANTHER" id="PTHR44688">
    <property type="entry name" value="DNA-BINDING TRANSCRIPTIONAL ACTIVATOR DEVR_DOSR"/>
    <property type="match status" value="1"/>
</dbReference>
<dbReference type="PROSITE" id="PS50043">
    <property type="entry name" value="HTH_LUXR_2"/>
    <property type="match status" value="1"/>
</dbReference>
<dbReference type="PANTHER" id="PTHR44688:SF16">
    <property type="entry name" value="DNA-BINDING TRANSCRIPTIONAL ACTIVATOR DEVR_DOSR"/>
    <property type="match status" value="1"/>
</dbReference>
<dbReference type="RefSeq" id="WP_191172605.1">
    <property type="nucleotide sequence ID" value="NZ_JACXZS010000010.1"/>
</dbReference>
<dbReference type="SUPFAM" id="SSF46894">
    <property type="entry name" value="C-terminal effector domain of the bipartite response regulators"/>
    <property type="match status" value="1"/>
</dbReference>
<keyword evidence="6" id="KW-1185">Reference proteome</keyword>
<dbReference type="Gene3D" id="1.25.40.10">
    <property type="entry name" value="Tetratricopeptide repeat domain"/>
    <property type="match status" value="1"/>
</dbReference>
<accession>A0ABR8NQS3</accession>
<comment type="caution">
    <text evidence="5">The sequence shown here is derived from an EMBL/GenBank/DDBJ whole genome shotgun (WGS) entry which is preliminary data.</text>
</comment>
<evidence type="ECO:0000256" key="3">
    <source>
        <dbReference type="ARBA" id="ARBA00023163"/>
    </source>
</evidence>
<dbReference type="Proteomes" id="UP000598426">
    <property type="component" value="Unassembled WGS sequence"/>
</dbReference>
<dbReference type="InterPro" id="IPR011990">
    <property type="entry name" value="TPR-like_helical_dom_sf"/>
</dbReference>
<protein>
    <submittedName>
        <fullName evidence="5">LuxR family transcriptional regulator</fullName>
    </submittedName>
</protein>
<reference evidence="5 6" key="1">
    <citation type="submission" date="2020-09" db="EMBL/GenBank/DDBJ databases">
        <title>Isolation and identification of active actinomycetes.</title>
        <authorList>
            <person name="Li X."/>
        </authorList>
    </citation>
    <scope>NUCLEOTIDE SEQUENCE [LARGE SCALE GENOMIC DNA]</scope>
    <source>
        <strain evidence="5 6">NEAU-LLC</strain>
    </source>
</reference>